<sequence length="76" mass="7576">MPLDGHPQPVGAGPAGGSGAGAGLLATDGATTVVLVVAPFGWRRITVVFSDDEGVESVVLLTAVGVDPVRPSKRII</sequence>
<comment type="caution">
    <text evidence="1">The sequence shown here is derived from an EMBL/GenBank/DDBJ whole genome shotgun (WGS) entry which is preliminary data.</text>
</comment>
<evidence type="ECO:0000313" key="1">
    <source>
        <dbReference type="EMBL" id="RON20006.1"/>
    </source>
</evidence>
<proteinExistence type="predicted"/>
<organism evidence="1 2">
    <name type="scientific">Pseudomonas brassicacearum</name>
    <dbReference type="NCBI Taxonomy" id="930166"/>
    <lineage>
        <taxon>Bacteria</taxon>
        <taxon>Pseudomonadati</taxon>
        <taxon>Pseudomonadota</taxon>
        <taxon>Gammaproteobacteria</taxon>
        <taxon>Pseudomonadales</taxon>
        <taxon>Pseudomonadaceae</taxon>
        <taxon>Pseudomonas</taxon>
    </lineage>
</organism>
<protein>
    <submittedName>
        <fullName evidence="1">Uncharacterized protein</fullName>
    </submittedName>
</protein>
<reference evidence="1 2" key="1">
    <citation type="submission" date="2016-10" db="EMBL/GenBank/DDBJ databases">
        <title>Comparative genome analysis of multiple Pseudomonas spp. focuses on biocontrol and plant growth promoting traits.</title>
        <authorList>
            <person name="Tao X.-Y."/>
            <person name="Taylor C.G."/>
        </authorList>
    </citation>
    <scope>NUCLEOTIDE SEQUENCE [LARGE SCALE GENOMIC DNA]</scope>
    <source>
        <strain evidence="1 2">38D7</strain>
    </source>
</reference>
<accession>A0A423I3K6</accession>
<dbReference type="EMBL" id="MOBK01000006">
    <property type="protein sequence ID" value="RON20006.1"/>
    <property type="molecule type" value="Genomic_DNA"/>
</dbReference>
<dbReference type="AlphaFoldDB" id="A0A423I3K6"/>
<gene>
    <name evidence="1" type="ORF">BK660_13095</name>
</gene>
<evidence type="ECO:0000313" key="2">
    <source>
        <dbReference type="Proteomes" id="UP000285636"/>
    </source>
</evidence>
<dbReference type="Proteomes" id="UP000285636">
    <property type="component" value="Unassembled WGS sequence"/>
</dbReference>
<name>A0A423I3K6_9PSED</name>